<reference evidence="1 2" key="1">
    <citation type="submission" date="2018-12" db="EMBL/GenBank/DDBJ databases">
        <authorList>
            <consortium name="Pathogen Informatics"/>
        </authorList>
    </citation>
    <scope>NUCLEOTIDE SEQUENCE [LARGE SCALE GENOMIC DNA]</scope>
    <source>
        <strain evidence="1 2">NCTC9419</strain>
    </source>
</reference>
<proteinExistence type="predicted"/>
<dbReference type="Proteomes" id="UP000271603">
    <property type="component" value="Chromosome"/>
</dbReference>
<protein>
    <submittedName>
        <fullName evidence="1">Uncharacterized protein</fullName>
    </submittedName>
</protein>
<organism evidence="1 2">
    <name type="scientific">Serratia rubidaea</name>
    <name type="common">Serratia marinorubra</name>
    <dbReference type="NCBI Taxonomy" id="61652"/>
    <lineage>
        <taxon>Bacteria</taxon>
        <taxon>Pseudomonadati</taxon>
        <taxon>Pseudomonadota</taxon>
        <taxon>Gammaproteobacteria</taxon>
        <taxon>Enterobacterales</taxon>
        <taxon>Yersiniaceae</taxon>
        <taxon>Serratia</taxon>
    </lineage>
</organism>
<dbReference type="AlphaFoldDB" id="A0A3S4JR69"/>
<sequence>MAAGILLAGNPVQSRTCTIPFPVGGWQTIRSADVTGGLFPPGLHRNYPGDLNWLLSLQTVQGNQLYIPAEEYFTWCYGASQEVRRVLTTYNFAEVVHERLYAPPDPEQEKECGPGIWPIRLRQKMTKADAVMLAYAKFTDHGYKTLASVHNQLRHQFTNMTRKAIPAFIKIIPWHQENFRLTVTGLPFNDRQSFLHCGLRVHHHRDVWAILLNAVWTPEMIMSFRQMQTARQLSTAHSSAHTLSLQISSTSPTTRTPTPIYRKLLLIPPASHLLAIPAQSGIK</sequence>
<evidence type="ECO:0000313" key="2">
    <source>
        <dbReference type="Proteomes" id="UP000271603"/>
    </source>
</evidence>
<name>A0A3S4JR69_SERRU</name>
<dbReference type="EMBL" id="LR134155">
    <property type="protein sequence ID" value="VEA70771.1"/>
    <property type="molecule type" value="Genomic_DNA"/>
</dbReference>
<accession>A0A3S4JR69</accession>
<evidence type="ECO:0000313" key="1">
    <source>
        <dbReference type="EMBL" id="VEA70771.1"/>
    </source>
</evidence>
<gene>
    <name evidence="1" type="ORF">NCTC9419_02279</name>
</gene>